<evidence type="ECO:0000256" key="6">
    <source>
        <dbReference type="SAM" id="MobiDB-lite"/>
    </source>
</evidence>
<sequence length="2415" mass="270672">MPPTKRKAEDTGATGPSKTAKNPADKKDVVARNSSKKEAAILTGDSPLTQVGDMFFDMVSRVTPPSQKAVVLRVATVCSGTDAPIIALELLSRAVEMLGHETPFEVVHSFSCEIESFKQGFIRRNLPVPTIIFRNVVHLALAANQPHGKALTAGGSMVEIPQDKIDIFFCGCSCVDYSNLNVHMTQRNRRDNQAKLGVFLTLSSWLFDDDTTKNDKDVLKTHPVHRNKDFDRDLDYCLTKIEDPLLGESVRTFFSALIFIKEKRPKIVILENVDGAPWNMYINRIFPLIGYKAGYLQVDSKRFYLPQTRQRGYLIAVDTDASSSPGCPTLAEAELIITHWQEVTRSLERAPSASIASFLQLPDDIGTITARADMEKPRPSKASDWGASSLRHASERRLHGLDMDDNPFSQKTMRNLKMIGPKLPPQAWHHWWLRQTCRSIDTMDIIEATGNKVGVHLGHKTCVVDVSQNVDRCTPFKRTGNITRLQQSLGIIGCITPSGDPIVTDLMRPITGTEVMALQGMPVNQMIISSETQGQLRDLAGNAMTVTVVGAAAYAALLAVHKHAPTLFDTVSGPLPPRFQHYTRPHKLLLRPGTQQSSAPSPVVHDPATVHRLVRQMVRVCHCPPPVISDQDGIPNYFICNTCQTTVCEECSGNPPHQLEPWKTHCPGVLDEEGDQVSSDRGKVSLKNHLPQAFELGIFPDNLPQLQAMQQPPACEILASKTRYFFEGIKVSEVVTATYKSTRTIARLVIHPDGKSTWFIHHNPGFNLRSVDINPPNLPRTFEPSPPIARGDFQMSVDGVHNTKWSFWIPTKIDFTALLEKDDSAAFATVRDKVCGTYAHAPECGTAGNELYVSPPSSDQQDPTFILRQCSRTGPASEDSLVWTSEMRKLDYHELRDTYLQAPPDLKLTVLPVGQITETTVFSSGYWTEIQQDYSKSTWERLEPTTIHWGQTGDDATSSSHSSPFVLAEIAANVDAFPLSTARKHMLRAQGTSGQFILVPSNITEDFLHDFAFAANAFRAQNLGEAREGVDLFADWIRINRSEQWSRPPPEIHISKIQGKGKHQLTEDPDEAKEFEETLLRLPRAIAIATRLQDSTLSLLVTLQPPVLASRAYTHLLQAHRTVPSGSREIQSAETYFKVHIDHAKPRIMSFPGFYALIKPCDDNNRIGIQYDEADKHRIVKPPRFEACGAHQLRKSQRSAVLWMLLREEKPEPFLETEIEEEVVTPLSVRVVGKATWPTKFPYSSRGGVAAHEIGYGKTVVTLALIDSRRWFDCDASIQERRQVDECWNEEIKPEYKRLREVGLPLVEDEKKEFFIHLSATLVLVPDHLTKQWSLEAQKFLGLKVGKGVIVIKTVAQFYRMPNEEVLRKAELIIMSTKVLSDKFFQTLWGFGWGDCDPLFKDLSGRARERWYRQALRNIRILTASRLAASGAAASEVQRRFFGLRASEREALVAKIVPDSRRKDQEASGGPVPAPGKSTAANGGRGERAPVREDWRASWLHNCSFARVVWDECSYDHKADNKNIPFFVENLVANAKWLLSGTPKVFDLSEVCKTAKVFGVHLARPEPRMMPGLPAVTVGPVLEPASKSEEFHRYSSALKSASLAHERHSQAQAFVRQFFRANSVADDAGTELSSVEVVLPVHMTGLTSARYYMAHQEVLDADKNFAAISNHVRQQPDYSTENLEDPSRSTTLLLGLLANNLVSASRASTLPEFQQSLEISNCEMAKTVKLLWDKAMWLHRWLKLLAEEAKRQQELKEQQKLKEQLELKKKQDAKKKPVPKKKSDPKKNPDSEENPDSEKKTDPVSELQKEAAITALLYLYDEVNAAVNGDFRHYGGEGVFRSVAHAIVNGRLPDQPSTSPLTNRPTVIANPAREFDNNWVDGYYLEKAHFTWLHLFERNEIKIPGKISHLSARLLAEDLCILRRKLNIEDSPTEDPIPNNLVDGTPNMPISPNVLKGLLEDRKKLMEWTVEKLVKFCHAHRDMLPERPTYDSNKHLPFEVEGLRVSVATPKHQLVAKAIELNLKSAGSVAQLRQQLWEHSANVGRGGAYRDGRAQSHKEGSLKEPEEKSAMIGILKKTVADLMKIIDDFKAATREMAFIPKFIEFSRSPDRDQLLQSRSCDGEGCLQPLTSASQSFIVVSCGHILCSTCRHLQKTRFCPAKNCWSFIKERPVIPCTELKDEVTMSKTDHIMELIQSIIAKGERVLVFAQYQSFIKALWSRIKEIDSRATNLAAKSVKSAELLENFKLGKGGNVMLLDIDDDTSSGSNLTIANHVIFANPYFHPNKEHQAKTVRQAKGRCIRYGQEKTVYVYHFMMVYTDEDRLLREQQAENPAIKKYFDDENAGENGVIVASLAAMYPGLGPLVESASSVCCPWWEEEKKWSLSNNAPAKVNASPPLSQDIVGNQDVESVNLEFF</sequence>
<dbReference type="Pfam" id="PF00145">
    <property type="entry name" value="DNA_methylase"/>
    <property type="match status" value="1"/>
</dbReference>
<accession>A0AA39YYE4</accession>
<dbReference type="CDD" id="cd18793">
    <property type="entry name" value="SF2_C_SNF"/>
    <property type="match status" value="1"/>
</dbReference>
<dbReference type="InterPro" id="IPR001525">
    <property type="entry name" value="C5_MeTfrase"/>
</dbReference>
<dbReference type="InterPro" id="IPR050628">
    <property type="entry name" value="SNF2_RAD54_helicase_TF"/>
</dbReference>
<feature type="region of interest" description="Disordered" evidence="6">
    <location>
        <begin position="1"/>
        <end position="35"/>
    </location>
</feature>
<dbReference type="SUPFAM" id="SSF52540">
    <property type="entry name" value="P-loop containing nucleoside triphosphate hydrolases"/>
    <property type="match status" value="2"/>
</dbReference>
<name>A0AA39YYE4_9PEZI</name>
<dbReference type="SUPFAM" id="SSF53335">
    <property type="entry name" value="S-adenosyl-L-methionine-dependent methyltransferases"/>
    <property type="match status" value="1"/>
</dbReference>
<evidence type="ECO:0000259" key="7">
    <source>
        <dbReference type="PROSITE" id="PS51194"/>
    </source>
</evidence>
<evidence type="ECO:0000313" key="9">
    <source>
        <dbReference type="Proteomes" id="UP001174997"/>
    </source>
</evidence>
<dbReference type="GO" id="GO:0008168">
    <property type="term" value="F:methyltransferase activity"/>
    <property type="evidence" value="ECO:0007669"/>
    <property type="project" value="UniProtKB-KW"/>
</dbReference>
<keyword evidence="2" id="KW-0808">Transferase</keyword>
<keyword evidence="3" id="KW-0547">Nucleotide-binding</keyword>
<protein>
    <recommendedName>
        <fullName evidence="7">Helicase C-terminal domain-containing protein</fullName>
    </recommendedName>
</protein>
<dbReference type="GO" id="GO:0005524">
    <property type="term" value="F:ATP binding"/>
    <property type="evidence" value="ECO:0007669"/>
    <property type="project" value="UniProtKB-KW"/>
</dbReference>
<proteinExistence type="predicted"/>
<feature type="compositionally biased region" description="Basic and acidic residues" evidence="6">
    <location>
        <begin position="23"/>
        <end position="35"/>
    </location>
</feature>
<dbReference type="GO" id="GO:0032259">
    <property type="term" value="P:methylation"/>
    <property type="evidence" value="ECO:0007669"/>
    <property type="project" value="UniProtKB-KW"/>
</dbReference>
<dbReference type="GO" id="GO:0005634">
    <property type="term" value="C:nucleus"/>
    <property type="evidence" value="ECO:0007669"/>
    <property type="project" value="TreeGrafter"/>
</dbReference>
<dbReference type="PROSITE" id="PS51194">
    <property type="entry name" value="HELICASE_CTER"/>
    <property type="match status" value="1"/>
</dbReference>
<dbReference type="Gene3D" id="3.40.50.300">
    <property type="entry name" value="P-loop containing nucleotide triphosphate hydrolases"/>
    <property type="match status" value="2"/>
</dbReference>
<dbReference type="PANTHER" id="PTHR45626">
    <property type="entry name" value="TRANSCRIPTION TERMINATION FACTOR 2-RELATED"/>
    <property type="match status" value="1"/>
</dbReference>
<dbReference type="InterPro" id="IPR001650">
    <property type="entry name" value="Helicase_C-like"/>
</dbReference>
<dbReference type="Gene3D" id="3.40.50.150">
    <property type="entry name" value="Vaccinia Virus protein VP39"/>
    <property type="match status" value="1"/>
</dbReference>
<keyword evidence="5" id="KW-0067">ATP-binding</keyword>
<comment type="caution">
    <text evidence="8">The sequence shown here is derived from an EMBL/GenBank/DDBJ whole genome shotgun (WGS) entry which is preliminary data.</text>
</comment>
<feature type="compositionally biased region" description="Basic residues" evidence="6">
    <location>
        <begin position="1771"/>
        <end position="1780"/>
    </location>
</feature>
<dbReference type="EMBL" id="JAULSY010000168">
    <property type="protein sequence ID" value="KAK0660400.1"/>
    <property type="molecule type" value="Genomic_DNA"/>
</dbReference>
<dbReference type="InterPro" id="IPR049730">
    <property type="entry name" value="SNF2/RAD54-like_C"/>
</dbReference>
<dbReference type="InterPro" id="IPR027417">
    <property type="entry name" value="P-loop_NTPase"/>
</dbReference>
<dbReference type="PANTHER" id="PTHR45626:SF26">
    <property type="entry name" value="FAMILY HELICASE, PUTATIVE (AFU_ORTHOLOGUE AFUA_2G09120)-RELATED"/>
    <property type="match status" value="1"/>
</dbReference>
<dbReference type="InterPro" id="IPR029063">
    <property type="entry name" value="SAM-dependent_MTases_sf"/>
</dbReference>
<evidence type="ECO:0000256" key="2">
    <source>
        <dbReference type="ARBA" id="ARBA00022679"/>
    </source>
</evidence>
<reference evidence="8" key="1">
    <citation type="submission" date="2023-06" db="EMBL/GenBank/DDBJ databases">
        <title>Genome-scale phylogeny and comparative genomics of the fungal order Sordariales.</title>
        <authorList>
            <consortium name="Lawrence Berkeley National Laboratory"/>
            <person name="Hensen N."/>
            <person name="Bonometti L."/>
            <person name="Westerberg I."/>
            <person name="Brannstrom I.O."/>
            <person name="Guillou S."/>
            <person name="Cros-Aarteil S."/>
            <person name="Calhoun S."/>
            <person name="Haridas S."/>
            <person name="Kuo A."/>
            <person name="Mondo S."/>
            <person name="Pangilinan J."/>
            <person name="Riley R."/>
            <person name="Labutti K."/>
            <person name="Andreopoulos B."/>
            <person name="Lipzen A."/>
            <person name="Chen C."/>
            <person name="Yanf M."/>
            <person name="Daum C."/>
            <person name="Ng V."/>
            <person name="Clum A."/>
            <person name="Steindorff A."/>
            <person name="Ohm R."/>
            <person name="Martin F."/>
            <person name="Silar P."/>
            <person name="Natvig D."/>
            <person name="Lalanne C."/>
            <person name="Gautier V."/>
            <person name="Ament-Velasquez S.L."/>
            <person name="Kruys A."/>
            <person name="Hutchinson M.I."/>
            <person name="Powell A.J."/>
            <person name="Barry K."/>
            <person name="Miller A.N."/>
            <person name="Grigoriev I.V."/>
            <person name="Debuchy R."/>
            <person name="Gladieux P."/>
            <person name="Thoren M.H."/>
            <person name="Johannesson H."/>
        </authorList>
    </citation>
    <scope>NUCLEOTIDE SEQUENCE</scope>
    <source>
        <strain evidence="8">CBS 307.81</strain>
    </source>
</reference>
<dbReference type="GO" id="GO:0016787">
    <property type="term" value="F:hydrolase activity"/>
    <property type="evidence" value="ECO:0007669"/>
    <property type="project" value="UniProtKB-KW"/>
</dbReference>
<dbReference type="Pfam" id="PF00176">
    <property type="entry name" value="SNF2-rel_dom"/>
    <property type="match status" value="1"/>
</dbReference>
<keyword evidence="9" id="KW-1185">Reference proteome</keyword>
<dbReference type="GO" id="GO:0006281">
    <property type="term" value="P:DNA repair"/>
    <property type="evidence" value="ECO:0007669"/>
    <property type="project" value="TreeGrafter"/>
</dbReference>
<evidence type="ECO:0000313" key="8">
    <source>
        <dbReference type="EMBL" id="KAK0660400.1"/>
    </source>
</evidence>
<dbReference type="Proteomes" id="UP001174997">
    <property type="component" value="Unassembled WGS sequence"/>
</dbReference>
<organism evidence="8 9">
    <name type="scientific">Cercophora samala</name>
    <dbReference type="NCBI Taxonomy" id="330535"/>
    <lineage>
        <taxon>Eukaryota</taxon>
        <taxon>Fungi</taxon>
        <taxon>Dikarya</taxon>
        <taxon>Ascomycota</taxon>
        <taxon>Pezizomycotina</taxon>
        <taxon>Sordariomycetes</taxon>
        <taxon>Sordariomycetidae</taxon>
        <taxon>Sordariales</taxon>
        <taxon>Lasiosphaeriaceae</taxon>
        <taxon>Cercophora</taxon>
    </lineage>
</organism>
<keyword evidence="1" id="KW-0489">Methyltransferase</keyword>
<gene>
    <name evidence="8" type="ORF">QBC41DRAFT_350956</name>
</gene>
<feature type="compositionally biased region" description="Basic and acidic residues" evidence="6">
    <location>
        <begin position="1781"/>
        <end position="1805"/>
    </location>
</feature>
<keyword evidence="4" id="KW-0378">Hydrolase</keyword>
<dbReference type="GO" id="GO:0008094">
    <property type="term" value="F:ATP-dependent activity, acting on DNA"/>
    <property type="evidence" value="ECO:0007669"/>
    <property type="project" value="TreeGrafter"/>
</dbReference>
<feature type="region of interest" description="Disordered" evidence="6">
    <location>
        <begin position="1460"/>
        <end position="1489"/>
    </location>
</feature>
<evidence type="ECO:0000256" key="3">
    <source>
        <dbReference type="ARBA" id="ARBA00022741"/>
    </source>
</evidence>
<feature type="domain" description="Helicase C-terminal" evidence="7">
    <location>
        <begin position="2192"/>
        <end position="2349"/>
    </location>
</feature>
<feature type="region of interest" description="Disordered" evidence="6">
    <location>
        <begin position="1766"/>
        <end position="1805"/>
    </location>
</feature>
<feature type="compositionally biased region" description="Basic and acidic residues" evidence="6">
    <location>
        <begin position="1"/>
        <end position="10"/>
    </location>
</feature>
<evidence type="ECO:0000256" key="1">
    <source>
        <dbReference type="ARBA" id="ARBA00022603"/>
    </source>
</evidence>
<evidence type="ECO:0000256" key="5">
    <source>
        <dbReference type="ARBA" id="ARBA00022840"/>
    </source>
</evidence>
<dbReference type="InterPro" id="IPR000330">
    <property type="entry name" value="SNF2_N"/>
</dbReference>
<evidence type="ECO:0000256" key="4">
    <source>
        <dbReference type="ARBA" id="ARBA00022801"/>
    </source>
</evidence>